<dbReference type="AlphaFoldDB" id="A0A844TF47"/>
<dbReference type="Proteomes" id="UP000449969">
    <property type="component" value="Unassembled WGS sequence"/>
</dbReference>
<dbReference type="SUPFAM" id="SSF54427">
    <property type="entry name" value="NTF2-like"/>
    <property type="match status" value="1"/>
</dbReference>
<proteinExistence type="predicted"/>
<evidence type="ECO:0000313" key="3">
    <source>
        <dbReference type="Proteomes" id="UP000449969"/>
    </source>
</evidence>
<name>A0A844TF47_9BRAD</name>
<evidence type="ECO:0000313" key="2">
    <source>
        <dbReference type="EMBL" id="MVT74574.1"/>
    </source>
</evidence>
<evidence type="ECO:0000259" key="1">
    <source>
        <dbReference type="Pfam" id="PF14534"/>
    </source>
</evidence>
<dbReference type="EMBL" id="WQNE01000012">
    <property type="protein sequence ID" value="MVT74574.1"/>
    <property type="molecule type" value="Genomic_DNA"/>
</dbReference>
<feature type="domain" description="DUF4440" evidence="1">
    <location>
        <begin position="24"/>
        <end position="125"/>
    </location>
</feature>
<gene>
    <name evidence="2" type="ORF">GPL20_16275</name>
</gene>
<organism evidence="2 3">
    <name type="scientific">Bradyrhizobium cajani</name>
    <dbReference type="NCBI Taxonomy" id="1928661"/>
    <lineage>
        <taxon>Bacteria</taxon>
        <taxon>Pseudomonadati</taxon>
        <taxon>Pseudomonadota</taxon>
        <taxon>Alphaproteobacteria</taxon>
        <taxon>Hyphomicrobiales</taxon>
        <taxon>Nitrobacteraceae</taxon>
        <taxon>Bradyrhizobium</taxon>
    </lineage>
</organism>
<protein>
    <submittedName>
        <fullName evidence="2">DUF3225 domain-containing protein</fullName>
    </submittedName>
</protein>
<reference evidence="2 3" key="1">
    <citation type="submission" date="2019-12" db="EMBL/GenBank/DDBJ databases">
        <title>Draft genome sequences Bradyrhizobium cajani AMBPC1010, Bradyrhizobium pachyrhizi AMBPC1040 and Bradyrhizobium yuanmingense ALSPC3051, three plant growth promoting strains isolated from nodules of Cajanus cajan L. in Dominican Republic.</title>
        <authorList>
            <person name="Flores-Felix J.D."/>
            <person name="Araujo J."/>
            <person name="Diaz-Alcantara C."/>
            <person name="Gonzalez-Andres F."/>
            <person name="Velazquez E."/>
        </authorList>
    </citation>
    <scope>NUCLEOTIDE SEQUENCE [LARGE SCALE GENOMIC DNA]</scope>
    <source>
        <strain evidence="2 3">1010</strain>
    </source>
</reference>
<dbReference type="InterPro" id="IPR027843">
    <property type="entry name" value="DUF4440"/>
</dbReference>
<dbReference type="Gene3D" id="3.10.450.50">
    <property type="match status" value="1"/>
</dbReference>
<sequence>MTEPKSDEGSKKGRNAMSNDLEQLTALNRDYVASVQNCDVKRFDEILAPEFYCSNPDKTLVDRAAFLEQTARPIAIRNLHAHDVIIRIMGDFAIIHAATSYTTADGQQATGRYTDCWAKRNGQWVAVSAHVSR</sequence>
<dbReference type="InterPro" id="IPR032710">
    <property type="entry name" value="NTF2-like_dom_sf"/>
</dbReference>
<keyword evidence="3" id="KW-1185">Reference proteome</keyword>
<accession>A0A844TF47</accession>
<dbReference type="OrthoDB" id="5382786at2"/>
<comment type="caution">
    <text evidence="2">The sequence shown here is derived from an EMBL/GenBank/DDBJ whole genome shotgun (WGS) entry which is preliminary data.</text>
</comment>
<dbReference type="Pfam" id="PF14534">
    <property type="entry name" value="DUF4440"/>
    <property type="match status" value="1"/>
</dbReference>